<dbReference type="GO" id="GO:0030170">
    <property type="term" value="F:pyridoxal phosphate binding"/>
    <property type="evidence" value="ECO:0007669"/>
    <property type="project" value="InterPro"/>
</dbReference>
<proteinExistence type="inferred from homology"/>
<dbReference type="RefSeq" id="WP_099107745.1">
    <property type="nucleotide sequence ID" value="NZ_JAATJF010000006.1"/>
</dbReference>
<dbReference type="Proteomes" id="UP000226437">
    <property type="component" value="Unassembled WGS sequence"/>
</dbReference>
<dbReference type="PANTHER" id="PTHR11999">
    <property type="entry name" value="GROUP II PYRIDOXAL-5-PHOSPHATE DECARBOXYLASE"/>
    <property type="match status" value="1"/>
</dbReference>
<evidence type="ECO:0000256" key="2">
    <source>
        <dbReference type="ARBA" id="ARBA00009533"/>
    </source>
</evidence>
<sequence length="515" mass="56129">MPTSTAASRRDLPLHQDHDALPDILSAVLEEASHFLATLPQRRAGARVPFAEQLPPTHFRGGFIRGTKLPYDAAFGEGRGALATLRHCVRRFDDVIVASASPRYLGYVTGGVTPAALAGDWLASVYDQNPQGLRWFGDTSGRIEYETVGMLRELLGLPVDFHGGFVSGATMSNFTCLATARQWLGDQHGEDVASQGLRRPVRVYAATPHSSVRKALSMLGLGTEALVPVATLPDREAMNVEDLARQLALHPDEPSIVVASGGTVNTADFDDFRAIAELRDRHPFWLHIDAAFGGFAALLPESADPVPAGQYPGGRLRGWEAADSITVDNHKWLNVPYDSGTWFIRKTHEALQTATFHNGGGAAYLGVQSADYNYLNLGPENSRRLRALPVWFTLKAYGKAGYRDIVSRCVAAAHALGRKLTESAEFELLAPVRLNVVAFAPRGGDPTRVNQLLQRLNDNGRYFLSPVTLDGRAGLRAAFVNWRISDRDVTWLFSELQQTWLGIDSPAPAPAPPKP</sequence>
<comment type="caution">
    <text evidence="8">The sequence shown here is derived from an EMBL/GenBank/DDBJ whole genome shotgun (WGS) entry which is preliminary data.</text>
</comment>
<keyword evidence="3" id="KW-0210">Decarboxylase</keyword>
<dbReference type="InterPro" id="IPR015421">
    <property type="entry name" value="PyrdxlP-dep_Trfase_major"/>
</dbReference>
<dbReference type="PANTHER" id="PTHR11999:SF70">
    <property type="entry name" value="MIP05841P"/>
    <property type="match status" value="1"/>
</dbReference>
<evidence type="ECO:0000256" key="3">
    <source>
        <dbReference type="ARBA" id="ARBA00022793"/>
    </source>
</evidence>
<evidence type="ECO:0000256" key="6">
    <source>
        <dbReference type="PIRSR" id="PIRSR602129-50"/>
    </source>
</evidence>
<evidence type="ECO:0000313" key="9">
    <source>
        <dbReference type="Proteomes" id="UP000226437"/>
    </source>
</evidence>
<dbReference type="InterPro" id="IPR015424">
    <property type="entry name" value="PyrdxlP-dep_Trfase"/>
</dbReference>
<keyword evidence="4 6" id="KW-0663">Pyridoxal phosphate</keyword>
<dbReference type="AlphaFoldDB" id="A0A2G0CB89"/>
<keyword evidence="8" id="KW-0032">Aminotransferase</keyword>
<protein>
    <submittedName>
        <fullName evidence="8">Aspartate aminotransferase family protein</fullName>
    </submittedName>
</protein>
<keyword evidence="5 7" id="KW-0456">Lyase</keyword>
<dbReference type="Gene3D" id="3.90.1150.10">
    <property type="entry name" value="Aspartate Aminotransferase, domain 1"/>
    <property type="match status" value="1"/>
</dbReference>
<dbReference type="GO" id="GO:0016831">
    <property type="term" value="F:carboxy-lyase activity"/>
    <property type="evidence" value="ECO:0007669"/>
    <property type="project" value="UniProtKB-KW"/>
</dbReference>
<dbReference type="GO" id="GO:0019752">
    <property type="term" value="P:carboxylic acid metabolic process"/>
    <property type="evidence" value="ECO:0007669"/>
    <property type="project" value="InterPro"/>
</dbReference>
<keyword evidence="9" id="KW-1185">Reference proteome</keyword>
<dbReference type="InterPro" id="IPR010977">
    <property type="entry name" value="Aromatic_deC"/>
</dbReference>
<dbReference type="GO" id="GO:0006520">
    <property type="term" value="P:amino acid metabolic process"/>
    <property type="evidence" value="ECO:0007669"/>
    <property type="project" value="InterPro"/>
</dbReference>
<reference evidence="8 9" key="1">
    <citation type="submission" date="2017-10" db="EMBL/GenBank/DDBJ databases">
        <title>The draft genome sequence of Lewinella marina KCTC 32374.</title>
        <authorList>
            <person name="Wang K."/>
        </authorList>
    </citation>
    <scope>NUCLEOTIDE SEQUENCE [LARGE SCALE GENOMIC DNA]</scope>
    <source>
        <strain evidence="8 9">MKG-38</strain>
    </source>
</reference>
<dbReference type="Gene3D" id="3.40.640.10">
    <property type="entry name" value="Type I PLP-dependent aspartate aminotransferase-like (Major domain)"/>
    <property type="match status" value="1"/>
</dbReference>
<keyword evidence="8" id="KW-0808">Transferase</keyword>
<organism evidence="8 9">
    <name type="scientific">Neolewinella marina</name>
    <dbReference type="NCBI Taxonomy" id="438751"/>
    <lineage>
        <taxon>Bacteria</taxon>
        <taxon>Pseudomonadati</taxon>
        <taxon>Bacteroidota</taxon>
        <taxon>Saprospiria</taxon>
        <taxon>Saprospirales</taxon>
        <taxon>Lewinellaceae</taxon>
        <taxon>Neolewinella</taxon>
    </lineage>
</organism>
<evidence type="ECO:0000256" key="7">
    <source>
        <dbReference type="RuleBase" id="RU000382"/>
    </source>
</evidence>
<feature type="modified residue" description="N6-(pyridoxal phosphate)lysine" evidence="6">
    <location>
        <position position="331"/>
    </location>
</feature>
<name>A0A2G0CB89_9BACT</name>
<evidence type="ECO:0000256" key="1">
    <source>
        <dbReference type="ARBA" id="ARBA00001933"/>
    </source>
</evidence>
<dbReference type="InterPro" id="IPR002129">
    <property type="entry name" value="PyrdxlP-dep_de-COase"/>
</dbReference>
<evidence type="ECO:0000313" key="8">
    <source>
        <dbReference type="EMBL" id="PHK97233.1"/>
    </source>
</evidence>
<evidence type="ECO:0000256" key="5">
    <source>
        <dbReference type="ARBA" id="ARBA00023239"/>
    </source>
</evidence>
<dbReference type="Pfam" id="PF00282">
    <property type="entry name" value="Pyridoxal_deC"/>
    <property type="match status" value="1"/>
</dbReference>
<dbReference type="GO" id="GO:0008483">
    <property type="term" value="F:transaminase activity"/>
    <property type="evidence" value="ECO:0007669"/>
    <property type="project" value="UniProtKB-KW"/>
</dbReference>
<comment type="cofactor">
    <cofactor evidence="1 6 7">
        <name>pyridoxal 5'-phosphate</name>
        <dbReference type="ChEBI" id="CHEBI:597326"/>
    </cofactor>
</comment>
<dbReference type="SUPFAM" id="SSF53383">
    <property type="entry name" value="PLP-dependent transferases"/>
    <property type="match status" value="1"/>
</dbReference>
<dbReference type="PRINTS" id="PR00800">
    <property type="entry name" value="YHDCRBOXLASE"/>
</dbReference>
<dbReference type="OrthoDB" id="9803665at2"/>
<evidence type="ECO:0000256" key="4">
    <source>
        <dbReference type="ARBA" id="ARBA00022898"/>
    </source>
</evidence>
<comment type="similarity">
    <text evidence="2 7">Belongs to the group II decarboxylase family.</text>
</comment>
<gene>
    <name evidence="8" type="ORF">CGL56_16770</name>
</gene>
<accession>A0A2G0CB89</accession>
<dbReference type="EMBL" id="PDLO01000010">
    <property type="protein sequence ID" value="PHK97233.1"/>
    <property type="molecule type" value="Genomic_DNA"/>
</dbReference>
<dbReference type="InterPro" id="IPR015422">
    <property type="entry name" value="PyrdxlP-dep_Trfase_small"/>
</dbReference>